<accession>A0A7W8QR45</accession>
<dbReference type="RefSeq" id="WP_184396093.1">
    <property type="nucleotide sequence ID" value="NZ_BAAAJD010000028.1"/>
</dbReference>
<evidence type="ECO:0000313" key="4">
    <source>
        <dbReference type="EMBL" id="MBB5434929.1"/>
    </source>
</evidence>
<evidence type="ECO:0000256" key="2">
    <source>
        <dbReference type="SAM" id="Phobius"/>
    </source>
</evidence>
<dbReference type="InterPro" id="IPR058330">
    <property type="entry name" value="DUF8017"/>
</dbReference>
<feature type="region of interest" description="Disordered" evidence="1">
    <location>
        <begin position="1"/>
        <end position="21"/>
    </location>
</feature>
<feature type="region of interest" description="Disordered" evidence="1">
    <location>
        <begin position="60"/>
        <end position="91"/>
    </location>
</feature>
<evidence type="ECO:0000259" key="3">
    <source>
        <dbReference type="Pfam" id="PF26056"/>
    </source>
</evidence>
<evidence type="ECO:0000313" key="5">
    <source>
        <dbReference type="Proteomes" id="UP000572635"/>
    </source>
</evidence>
<name>A0A7W8QR45_9ACTN</name>
<organism evidence="4 5">
    <name type="scientific">Nocardiopsis composta</name>
    <dbReference type="NCBI Taxonomy" id="157465"/>
    <lineage>
        <taxon>Bacteria</taxon>
        <taxon>Bacillati</taxon>
        <taxon>Actinomycetota</taxon>
        <taxon>Actinomycetes</taxon>
        <taxon>Streptosporangiales</taxon>
        <taxon>Nocardiopsidaceae</taxon>
        <taxon>Nocardiopsis</taxon>
    </lineage>
</organism>
<protein>
    <recommendedName>
        <fullName evidence="3">DUF8017 domain-containing protein</fullName>
    </recommendedName>
</protein>
<proteinExistence type="predicted"/>
<feature type="domain" description="DUF8017" evidence="3">
    <location>
        <begin position="94"/>
        <end position="279"/>
    </location>
</feature>
<dbReference type="Pfam" id="PF26056">
    <property type="entry name" value="DUF8017"/>
    <property type="match status" value="1"/>
</dbReference>
<keyword evidence="5" id="KW-1185">Reference proteome</keyword>
<dbReference type="EMBL" id="JACHDB010000001">
    <property type="protein sequence ID" value="MBB5434929.1"/>
    <property type="molecule type" value="Genomic_DNA"/>
</dbReference>
<keyword evidence="2" id="KW-0812">Transmembrane</keyword>
<sequence length="282" mass="29399">MSYQGGGYGPPQGPVMGGPPPGRQGVGNRILIISLVLVMIAAAAIAIGIVASSFLGGDEQAGGTVASPSPSASPASESPEPSPEASSGADELINPGWKLATAEYYDFYYEVPYSGWTLLGAAGVSYGFDEDGDEELDYTWEGPTVYQKEPCEGWSSYAAAGAFGVLDSTDTEDSAPKVAERWGELQWGREEDGLTPATEVRSVEPLEVNGLSGHLAIVDVTAPAGLAECAPESGVVYTAAFKDEERAGRLRTLSVTADVGVSEELGESRIDKIIRSVRDISA</sequence>
<gene>
    <name evidence="4" type="ORF">HDA36_005013</name>
</gene>
<keyword evidence="2" id="KW-1133">Transmembrane helix</keyword>
<feature type="compositionally biased region" description="Gly residues" evidence="1">
    <location>
        <begin position="1"/>
        <end position="10"/>
    </location>
</feature>
<dbReference type="Proteomes" id="UP000572635">
    <property type="component" value="Unassembled WGS sequence"/>
</dbReference>
<evidence type="ECO:0000256" key="1">
    <source>
        <dbReference type="SAM" id="MobiDB-lite"/>
    </source>
</evidence>
<reference evidence="4 5" key="1">
    <citation type="submission" date="2020-08" db="EMBL/GenBank/DDBJ databases">
        <title>Sequencing the genomes of 1000 actinobacteria strains.</title>
        <authorList>
            <person name="Klenk H.-P."/>
        </authorList>
    </citation>
    <scope>NUCLEOTIDE SEQUENCE [LARGE SCALE GENOMIC DNA]</scope>
    <source>
        <strain evidence="4 5">DSM 44551</strain>
    </source>
</reference>
<feature type="compositionally biased region" description="Low complexity" evidence="1">
    <location>
        <begin position="66"/>
        <end position="87"/>
    </location>
</feature>
<keyword evidence="2" id="KW-0472">Membrane</keyword>
<comment type="caution">
    <text evidence="4">The sequence shown here is derived from an EMBL/GenBank/DDBJ whole genome shotgun (WGS) entry which is preliminary data.</text>
</comment>
<feature type="compositionally biased region" description="Pro residues" evidence="1">
    <location>
        <begin position="11"/>
        <end position="21"/>
    </location>
</feature>
<feature type="transmembrane region" description="Helical" evidence="2">
    <location>
        <begin position="30"/>
        <end position="55"/>
    </location>
</feature>
<dbReference type="AlphaFoldDB" id="A0A7W8QR45"/>